<keyword evidence="4" id="KW-1185">Reference proteome</keyword>
<dbReference type="AlphaFoldDB" id="A0A6B2M5I7"/>
<dbReference type="RefSeq" id="WP_163965760.1">
    <property type="nucleotide sequence ID" value="NZ_JAAGNX010000003.1"/>
</dbReference>
<dbReference type="GO" id="GO:0044877">
    <property type="term" value="F:protein-containing complex binding"/>
    <property type="evidence" value="ECO:0007669"/>
    <property type="project" value="TreeGrafter"/>
</dbReference>
<dbReference type="InterPro" id="IPR051207">
    <property type="entry name" value="ComplexI_NDUFA9_subunit"/>
</dbReference>
<accession>A0A6B2M5I7</accession>
<reference evidence="3 4" key="1">
    <citation type="submission" date="2020-02" db="EMBL/GenBank/DDBJ databases">
        <title>Albibacoteraceae fam. nov., the first described family within the subdivision 4 Verrucomicrobia.</title>
        <authorList>
            <person name="Xi F."/>
        </authorList>
    </citation>
    <scope>NUCLEOTIDE SEQUENCE [LARGE SCALE GENOMIC DNA]</scope>
    <source>
        <strain evidence="3 4">CK1056</strain>
    </source>
</reference>
<comment type="caution">
    <text evidence="3">The sequence shown here is derived from an EMBL/GenBank/DDBJ whole genome shotgun (WGS) entry which is preliminary data.</text>
</comment>
<feature type="region of interest" description="Disordered" evidence="1">
    <location>
        <begin position="305"/>
        <end position="327"/>
    </location>
</feature>
<organism evidence="3 4">
    <name type="scientific">Oceanipulchritudo coccoides</name>
    <dbReference type="NCBI Taxonomy" id="2706888"/>
    <lineage>
        <taxon>Bacteria</taxon>
        <taxon>Pseudomonadati</taxon>
        <taxon>Verrucomicrobiota</taxon>
        <taxon>Opitutia</taxon>
        <taxon>Puniceicoccales</taxon>
        <taxon>Oceanipulchritudinaceae</taxon>
        <taxon>Oceanipulchritudo</taxon>
    </lineage>
</organism>
<dbReference type="Pfam" id="PF01370">
    <property type="entry name" value="Epimerase"/>
    <property type="match status" value="1"/>
</dbReference>
<proteinExistence type="predicted"/>
<protein>
    <submittedName>
        <fullName evidence="3">NAD(P)H-binding protein</fullName>
    </submittedName>
</protein>
<dbReference type="EMBL" id="JAAGNX010000003">
    <property type="protein sequence ID" value="NDV62940.1"/>
    <property type="molecule type" value="Genomic_DNA"/>
</dbReference>
<dbReference type="Gene3D" id="3.40.50.720">
    <property type="entry name" value="NAD(P)-binding Rossmann-like Domain"/>
    <property type="match status" value="1"/>
</dbReference>
<evidence type="ECO:0000259" key="2">
    <source>
        <dbReference type="Pfam" id="PF01370"/>
    </source>
</evidence>
<sequence length="474" mass="54102">MPKKDQRPKIVMAGATGFVGTALRRALRRKYRLVCLTRSKSAIIHRSDHTGEEWRTCDLFSLLELEKALVGADCAIYLVHSMMPSARLLQGTFADLDLIMADNFARAAQLAGLKQILYMGGLIPEMEELSPHLASRLEVEEALGSGSTPVTALRAGLVVGPGGSSFRIVVNLVKRLPVMLLPGWTQTKTQPVAIQDVVRAVTESIGNEAYFGNHYDLGGPDVMTYRDMLWRTAKAMERKRLFINIPIFSARLSKLWVSMLGGASRYLVGPLVDSLRHPMVAKDNPLLDQIKRGRIGFEESLAASLGKGGEMSPNPRDRIRKRDDQDIRKQRRVRSVQRMMLPGNRKADWVTEEYFRWLPKALGPFIKSYSPRTNAHRLSLIFKSWVLIEFTLSPQRSSPDRQLLYITGGWLANYKDNRKGRIEFREMLDRRCLIIAIHDFTPKLPWHLYRRTQAVFHLWVMRRFDRHLARIENS</sequence>
<feature type="domain" description="NAD-dependent epimerase/dehydratase" evidence="2">
    <location>
        <begin position="10"/>
        <end position="121"/>
    </location>
</feature>
<feature type="compositionally biased region" description="Basic and acidic residues" evidence="1">
    <location>
        <begin position="315"/>
        <end position="327"/>
    </location>
</feature>
<dbReference type="PANTHER" id="PTHR12126:SF11">
    <property type="entry name" value="NADH DEHYDROGENASE [UBIQUINONE] 1 ALPHA SUBCOMPLEX SUBUNIT 9, MITOCHONDRIAL"/>
    <property type="match status" value="1"/>
</dbReference>
<dbReference type="Proteomes" id="UP000478417">
    <property type="component" value="Unassembled WGS sequence"/>
</dbReference>
<gene>
    <name evidence="3" type="ORF">G0Q06_10795</name>
</gene>
<name>A0A6B2M5I7_9BACT</name>
<evidence type="ECO:0000313" key="3">
    <source>
        <dbReference type="EMBL" id="NDV62940.1"/>
    </source>
</evidence>
<evidence type="ECO:0000256" key="1">
    <source>
        <dbReference type="SAM" id="MobiDB-lite"/>
    </source>
</evidence>
<dbReference type="PANTHER" id="PTHR12126">
    <property type="entry name" value="NADH-UBIQUINONE OXIDOREDUCTASE 39 KDA SUBUNIT-RELATED"/>
    <property type="match status" value="1"/>
</dbReference>
<dbReference type="InterPro" id="IPR001509">
    <property type="entry name" value="Epimerase_deHydtase"/>
</dbReference>
<evidence type="ECO:0000313" key="4">
    <source>
        <dbReference type="Proteomes" id="UP000478417"/>
    </source>
</evidence>
<dbReference type="InterPro" id="IPR036291">
    <property type="entry name" value="NAD(P)-bd_dom_sf"/>
</dbReference>
<dbReference type="SUPFAM" id="SSF51735">
    <property type="entry name" value="NAD(P)-binding Rossmann-fold domains"/>
    <property type="match status" value="1"/>
</dbReference>